<name>A0A6F8Z0B8_9ACTN</name>
<accession>A0A6F8Z0B8</accession>
<dbReference type="Proteomes" id="UP000503011">
    <property type="component" value="Chromosome"/>
</dbReference>
<dbReference type="RefSeq" id="WP_197946271.1">
    <property type="nucleotide sequence ID" value="NZ_AP022871.1"/>
</dbReference>
<reference evidence="2 3" key="2">
    <citation type="submission" date="2020-03" db="EMBL/GenBank/DDBJ databases">
        <authorList>
            <person name="Ichikawa N."/>
            <person name="Kimura A."/>
            <person name="Kitahashi Y."/>
            <person name="Uohara A."/>
        </authorList>
    </citation>
    <scope>NUCLEOTIDE SEQUENCE [LARGE SCALE GENOMIC DNA]</scope>
    <source>
        <strain evidence="2 3">NBRC 105367</strain>
    </source>
</reference>
<dbReference type="InterPro" id="IPR026278">
    <property type="entry name" value="KhtT"/>
</dbReference>
<dbReference type="InterPro" id="IPR036721">
    <property type="entry name" value="RCK_C_sf"/>
</dbReference>
<dbReference type="SUPFAM" id="SSF116726">
    <property type="entry name" value="TrkA C-terminal domain-like"/>
    <property type="match status" value="1"/>
</dbReference>
<dbReference type="InterPro" id="IPR006037">
    <property type="entry name" value="RCK_C"/>
</dbReference>
<feature type="domain" description="RCK C-terminal" evidence="1">
    <location>
        <begin position="75"/>
        <end position="161"/>
    </location>
</feature>
<dbReference type="AlphaFoldDB" id="A0A6F8Z0B8"/>
<dbReference type="GO" id="GO:0006813">
    <property type="term" value="P:potassium ion transport"/>
    <property type="evidence" value="ECO:0007669"/>
    <property type="project" value="InterPro"/>
</dbReference>
<evidence type="ECO:0000313" key="3">
    <source>
        <dbReference type="Proteomes" id="UP000503011"/>
    </source>
</evidence>
<dbReference type="PROSITE" id="PS51202">
    <property type="entry name" value="RCK_C"/>
    <property type="match status" value="1"/>
</dbReference>
<proteinExistence type="predicted"/>
<gene>
    <name evidence="2" type="ORF">Psuf_090770</name>
</gene>
<dbReference type="PANTHER" id="PTHR30445">
    <property type="entry name" value="K(+)_H(+) ANTIPORTER SUBUNIT KHTT"/>
    <property type="match status" value="1"/>
</dbReference>
<dbReference type="EMBL" id="AP022871">
    <property type="protein sequence ID" value="BCB91764.1"/>
    <property type="molecule type" value="Genomic_DNA"/>
</dbReference>
<dbReference type="PIRSF" id="PIRSF005028">
    <property type="entry name" value="KhtT"/>
    <property type="match status" value="1"/>
</dbReference>
<protein>
    <recommendedName>
        <fullName evidence="1">RCK C-terminal domain-containing protein</fullName>
    </recommendedName>
</protein>
<dbReference type="Pfam" id="PF02080">
    <property type="entry name" value="TrkA_C"/>
    <property type="match status" value="1"/>
</dbReference>
<keyword evidence="3" id="KW-1185">Reference proteome</keyword>
<evidence type="ECO:0000259" key="1">
    <source>
        <dbReference type="PROSITE" id="PS51202"/>
    </source>
</evidence>
<dbReference type="PANTHER" id="PTHR30445:SF8">
    <property type="entry name" value="K(+)_H(+) ANTIPORTER SUBUNIT KHTT"/>
    <property type="match status" value="1"/>
</dbReference>
<reference evidence="2 3" key="1">
    <citation type="submission" date="2020-03" db="EMBL/GenBank/DDBJ databases">
        <title>Whole genome shotgun sequence of Phytohabitans suffuscus NBRC 105367.</title>
        <authorList>
            <person name="Komaki H."/>
            <person name="Tamura T."/>
        </authorList>
    </citation>
    <scope>NUCLEOTIDE SEQUENCE [LARGE SCALE GENOMIC DNA]</scope>
    <source>
        <strain evidence="2 3">NBRC 105367</strain>
    </source>
</reference>
<dbReference type="InterPro" id="IPR050144">
    <property type="entry name" value="AAE_transporter"/>
</dbReference>
<dbReference type="KEGG" id="psuu:Psuf_090770"/>
<dbReference type="InterPro" id="IPR058776">
    <property type="entry name" value="KhtT-like_N"/>
</dbReference>
<evidence type="ECO:0000313" key="2">
    <source>
        <dbReference type="EMBL" id="BCB91764.1"/>
    </source>
</evidence>
<organism evidence="2 3">
    <name type="scientific">Phytohabitans suffuscus</name>
    <dbReference type="NCBI Taxonomy" id="624315"/>
    <lineage>
        <taxon>Bacteria</taxon>
        <taxon>Bacillati</taxon>
        <taxon>Actinomycetota</taxon>
        <taxon>Actinomycetes</taxon>
        <taxon>Micromonosporales</taxon>
        <taxon>Micromonosporaceae</taxon>
    </lineage>
</organism>
<dbReference type="Pfam" id="PF25991">
    <property type="entry name" value="KhtT_N"/>
    <property type="match status" value="1"/>
</dbReference>
<sequence>MVLEVHRTPLPGIGLRHEFVTERGRRVGIVSHRTGRREVVIYDRRDPDTAAVTLTLSAEEADGMAELLATARVVERFSELQRQVEGLVTEQIPIVTGSPYDGRTLGDTRARTRTAASIVAVVRGNDVMASPRPDFQFHAGDIVVVVGTAEGTAAVGDILARG</sequence>
<dbReference type="Gene3D" id="3.30.70.1450">
    <property type="entry name" value="Regulator of K+ conductance, C-terminal domain"/>
    <property type="match status" value="1"/>
</dbReference>
<dbReference type="GO" id="GO:0008324">
    <property type="term" value="F:monoatomic cation transmembrane transporter activity"/>
    <property type="evidence" value="ECO:0007669"/>
    <property type="project" value="InterPro"/>
</dbReference>